<evidence type="ECO:0000256" key="1">
    <source>
        <dbReference type="ARBA" id="ARBA00006484"/>
    </source>
</evidence>
<dbReference type="GO" id="GO:0005783">
    <property type="term" value="C:endoplasmic reticulum"/>
    <property type="evidence" value="ECO:0007669"/>
    <property type="project" value="TreeGrafter"/>
</dbReference>
<dbReference type="PRINTS" id="PR00081">
    <property type="entry name" value="GDHRDH"/>
</dbReference>
<dbReference type="GO" id="GO:0006654">
    <property type="term" value="P:phosphatidic acid biosynthetic process"/>
    <property type="evidence" value="ECO:0007669"/>
    <property type="project" value="TreeGrafter"/>
</dbReference>
<dbReference type="GeneID" id="38125792"/>
<dbReference type="Proteomes" id="UP000215305">
    <property type="component" value="Unassembled WGS sequence"/>
</dbReference>
<dbReference type="RefSeq" id="XP_026610506.1">
    <property type="nucleotide sequence ID" value="XM_026757437.1"/>
</dbReference>
<evidence type="ECO:0000313" key="5">
    <source>
        <dbReference type="EMBL" id="RHZ44867.1"/>
    </source>
</evidence>
<evidence type="ECO:0000256" key="2">
    <source>
        <dbReference type="ARBA" id="ARBA00022857"/>
    </source>
</evidence>
<organism evidence="5 6">
    <name type="scientific">Aspergillus thermomutatus</name>
    <name type="common">Neosartorya pseudofischeri</name>
    <dbReference type="NCBI Taxonomy" id="41047"/>
    <lineage>
        <taxon>Eukaryota</taxon>
        <taxon>Fungi</taxon>
        <taxon>Dikarya</taxon>
        <taxon>Ascomycota</taxon>
        <taxon>Pezizomycotina</taxon>
        <taxon>Eurotiomycetes</taxon>
        <taxon>Eurotiomycetidae</taxon>
        <taxon>Eurotiales</taxon>
        <taxon>Aspergillaceae</taxon>
        <taxon>Aspergillus</taxon>
        <taxon>Aspergillus subgen. Fumigati</taxon>
    </lineage>
</organism>
<dbReference type="PANTHER" id="PTHR44169:SF6">
    <property type="entry name" value="NADPH-DEPENDENT 1-ACYLDIHYDROXYACETONE PHOSPHATE REDUCTASE"/>
    <property type="match status" value="1"/>
</dbReference>
<dbReference type="PRINTS" id="PR00080">
    <property type="entry name" value="SDRFAMILY"/>
</dbReference>
<dbReference type="FunFam" id="3.40.50.720:FF:000704">
    <property type="entry name" value="Oxidoreductase, short-chain dehydrogenase/reductase family"/>
    <property type="match status" value="1"/>
</dbReference>
<dbReference type="GO" id="GO:0019433">
    <property type="term" value="P:triglyceride catabolic process"/>
    <property type="evidence" value="ECO:0007669"/>
    <property type="project" value="TreeGrafter"/>
</dbReference>
<evidence type="ECO:0000256" key="4">
    <source>
        <dbReference type="RuleBase" id="RU000363"/>
    </source>
</evidence>
<comment type="similarity">
    <text evidence="1 4">Belongs to the short-chain dehydrogenases/reductases (SDR) family.</text>
</comment>
<dbReference type="InterPro" id="IPR020904">
    <property type="entry name" value="Sc_DH/Rdtase_CS"/>
</dbReference>
<dbReference type="SUPFAM" id="SSF51735">
    <property type="entry name" value="NAD(P)-binding Rossmann-fold domains"/>
    <property type="match status" value="1"/>
</dbReference>
<dbReference type="InterPro" id="IPR036291">
    <property type="entry name" value="NAD(P)-bd_dom_sf"/>
</dbReference>
<keyword evidence="3" id="KW-0560">Oxidoreductase</keyword>
<name>A0A397G2M5_ASPTH</name>
<keyword evidence="2" id="KW-0521">NADP</keyword>
<proteinExistence type="inferred from homology"/>
<reference evidence="5" key="1">
    <citation type="submission" date="2018-08" db="EMBL/GenBank/DDBJ databases">
        <title>Draft genome sequence of azole-resistant Aspergillus thermomutatus (Neosartorya pseudofischeri) strain HMR AF 39, isolated from a human nasal aspirate.</title>
        <authorList>
            <person name="Parent-Michaud M."/>
            <person name="Dufresne P.J."/>
            <person name="Fournier E."/>
            <person name="Martineau C."/>
            <person name="Moreira S."/>
            <person name="Perkins V."/>
            <person name="De Repentigny L."/>
            <person name="Dufresne S.F."/>
        </authorList>
    </citation>
    <scope>NUCLEOTIDE SEQUENCE [LARGE SCALE GENOMIC DNA]</scope>
    <source>
        <strain evidence="5">HMR AF 39</strain>
    </source>
</reference>
<dbReference type="InterPro" id="IPR002347">
    <property type="entry name" value="SDR_fam"/>
</dbReference>
<accession>A0A397G2M5</accession>
<dbReference type="GO" id="GO:0005811">
    <property type="term" value="C:lipid droplet"/>
    <property type="evidence" value="ECO:0007669"/>
    <property type="project" value="TreeGrafter"/>
</dbReference>
<dbReference type="PROSITE" id="PS00061">
    <property type="entry name" value="ADH_SHORT"/>
    <property type="match status" value="1"/>
</dbReference>
<dbReference type="AlphaFoldDB" id="A0A397G2M5"/>
<gene>
    <name evidence="5" type="ORF">CDV56_103818</name>
</gene>
<protein>
    <recommendedName>
        <fullName evidence="7">NAD(P)-binding protein</fullName>
    </recommendedName>
</protein>
<sequence length="273" mass="29153">MPRSVLITGCSAGGIGSALVEEFHAKGLHVYATARSRAKMSHLEKLPNVTILELDVASGESIAAAVETVRNQSGKLDILVNNAGQSLVFPALETSIDDARRVFNVNFFGVIAVTQAFAPLVLAAKGMVVNVCSISGFLYAPWMSVYNASKAALMQWSETMRLELQPFGVKVISLVTGSVATNVMSHANLGLPENSLYHKAIEEIQKRGVGEDVQTKSAAAIFAKDVVRDILAGASGPIWRGALTSMVNFMYRFVPTALLDLAMKTGTGIDRLP</sequence>
<keyword evidence="6" id="KW-1185">Reference proteome</keyword>
<dbReference type="EMBL" id="NKHU02000311">
    <property type="protein sequence ID" value="RHZ44867.1"/>
    <property type="molecule type" value="Genomic_DNA"/>
</dbReference>
<evidence type="ECO:0000256" key="3">
    <source>
        <dbReference type="ARBA" id="ARBA00023002"/>
    </source>
</evidence>
<dbReference type="Gene3D" id="3.40.50.720">
    <property type="entry name" value="NAD(P)-binding Rossmann-like Domain"/>
    <property type="match status" value="1"/>
</dbReference>
<dbReference type="STRING" id="41047.A0A397G2M5"/>
<comment type="caution">
    <text evidence="5">The sequence shown here is derived from an EMBL/GenBank/DDBJ whole genome shotgun (WGS) entry which is preliminary data.</text>
</comment>
<dbReference type="CDD" id="cd05374">
    <property type="entry name" value="17beta-HSD-like_SDR_c"/>
    <property type="match status" value="1"/>
</dbReference>
<dbReference type="GO" id="GO:0044550">
    <property type="term" value="P:secondary metabolite biosynthetic process"/>
    <property type="evidence" value="ECO:0007669"/>
    <property type="project" value="UniProtKB-ARBA"/>
</dbReference>
<dbReference type="OrthoDB" id="2102561at2759"/>
<evidence type="ECO:0000313" key="6">
    <source>
        <dbReference type="Proteomes" id="UP000215305"/>
    </source>
</evidence>
<dbReference type="PANTHER" id="PTHR44169">
    <property type="entry name" value="NADPH-DEPENDENT 1-ACYLDIHYDROXYACETONE PHOSPHATE REDUCTASE"/>
    <property type="match status" value="1"/>
</dbReference>
<evidence type="ECO:0008006" key="7">
    <source>
        <dbReference type="Google" id="ProtNLM"/>
    </source>
</evidence>
<dbReference type="Pfam" id="PF00106">
    <property type="entry name" value="adh_short"/>
    <property type="match status" value="1"/>
</dbReference>
<dbReference type="VEuPathDB" id="FungiDB:CDV56_103818"/>
<dbReference type="GO" id="GO:0004806">
    <property type="term" value="F:triacylglycerol lipase activity"/>
    <property type="evidence" value="ECO:0007669"/>
    <property type="project" value="TreeGrafter"/>
</dbReference>
<dbReference type="GO" id="GO:0000140">
    <property type="term" value="F:acylglycerone-phosphate reductase (NADP+) activity"/>
    <property type="evidence" value="ECO:0007669"/>
    <property type="project" value="TreeGrafter"/>
</dbReference>